<evidence type="ECO:0000313" key="2">
    <source>
        <dbReference type="Proteomes" id="UP001153332"/>
    </source>
</evidence>
<accession>A0ACC2JT12</accession>
<keyword evidence="2" id="KW-1185">Reference proteome</keyword>
<proteinExistence type="predicted"/>
<name>A0ACC2JT12_9PEZI</name>
<protein>
    <submittedName>
        <fullName evidence="1">Uncharacterized protein</fullName>
    </submittedName>
</protein>
<organism evidence="1 2">
    <name type="scientific">Lasiodiplodia mahajangana</name>
    <dbReference type="NCBI Taxonomy" id="1108764"/>
    <lineage>
        <taxon>Eukaryota</taxon>
        <taxon>Fungi</taxon>
        <taxon>Dikarya</taxon>
        <taxon>Ascomycota</taxon>
        <taxon>Pezizomycotina</taxon>
        <taxon>Dothideomycetes</taxon>
        <taxon>Dothideomycetes incertae sedis</taxon>
        <taxon>Botryosphaeriales</taxon>
        <taxon>Botryosphaeriaceae</taxon>
        <taxon>Lasiodiplodia</taxon>
    </lineage>
</organism>
<dbReference type="EMBL" id="JAPUUL010000454">
    <property type="protein sequence ID" value="KAJ8130640.1"/>
    <property type="molecule type" value="Genomic_DNA"/>
</dbReference>
<gene>
    <name evidence="1" type="ORF">O1611_g2987</name>
</gene>
<dbReference type="Proteomes" id="UP001153332">
    <property type="component" value="Unassembled WGS sequence"/>
</dbReference>
<comment type="caution">
    <text evidence="1">The sequence shown here is derived from an EMBL/GenBank/DDBJ whole genome shotgun (WGS) entry which is preliminary data.</text>
</comment>
<sequence>MTSSVATYVPSDSYSTLFWEKEALRGRIELDVPDTFPKHIDSPLAWTGSEIETKESEWKLDLTAEEVAIIDDALAKFEDLCVASHLDLSKLSISTFELPDALSLRLRKLSDQIYKGAGFQIIRGLDPSKYTPKQSLIVYAGVSAHVCPQRGFVDVKSEGVVAHVVNVQAGGRGPLTTAPAFTNVPLSFHTDNCEVMAFFYMEPAASGGETILSSLWQTYNELADKRPDVLQTLTQPWVFDSFKSYDFQPPRHVQPLQKLESHNVPILFRFSRYGILGWQRRRNPDLPAPTEAQIEAADAIQFIAMKNAFKVPTRKGDILFVNDMALVHAREGFDDGRDTMKRHLIKMHFRDPDQGWDIPASLENEWKMVYSPNQPDGTRTERWNIFHEPGLEENSNVNG</sequence>
<evidence type="ECO:0000313" key="1">
    <source>
        <dbReference type="EMBL" id="KAJ8130640.1"/>
    </source>
</evidence>
<reference evidence="1" key="1">
    <citation type="submission" date="2022-12" db="EMBL/GenBank/DDBJ databases">
        <title>Genome Sequence of Lasiodiplodia mahajangana.</title>
        <authorList>
            <person name="Buettner E."/>
        </authorList>
    </citation>
    <scope>NUCLEOTIDE SEQUENCE</scope>
    <source>
        <strain evidence="1">VT137</strain>
    </source>
</reference>